<dbReference type="Proteomes" id="UP000594463">
    <property type="component" value="Chromosome"/>
</dbReference>
<keyword evidence="3" id="KW-1185">Reference proteome</keyword>
<keyword evidence="1" id="KW-1133">Transmembrane helix</keyword>
<gene>
    <name evidence="2" type="ORF">RT761_01344</name>
</gene>
<name>A0A7T1F2W4_ATRLM</name>
<keyword evidence="1" id="KW-0472">Membrane</keyword>
<proteinExistence type="predicted"/>
<protein>
    <submittedName>
        <fullName evidence="2">Uncharacterized protein</fullName>
    </submittedName>
</protein>
<evidence type="ECO:0000313" key="2">
    <source>
        <dbReference type="EMBL" id="QPM68130.1"/>
    </source>
</evidence>
<keyword evidence="1" id="KW-0812">Transmembrane</keyword>
<evidence type="ECO:0000256" key="1">
    <source>
        <dbReference type="SAM" id="Phobius"/>
    </source>
</evidence>
<evidence type="ECO:0000313" key="3">
    <source>
        <dbReference type="Proteomes" id="UP000594463"/>
    </source>
</evidence>
<sequence>MRLDINLFRNYSEFRKILVYILFLISVILSIIPGPIAQLIQIAAIILLGWFILQIFFEILNPPTVLERPRQYDNFYNAWPDIKDYLMNTLKKGSPFTICWLDSSLEHASVLISDVLKPILLDSSKNPLKIELAMLDPNWAEIDKINPSWASLAKSNYESLKVFLDVYQEEIRKHEWSIDLLLYRFLPNIQGILINFEHLFISSCTWRNGQMNHDNFYELYHFNDNFAGKEKIDQFRSWFEHCQKENQNLAQPTPSSQGVTFFITTEDDKK</sequence>
<dbReference type="KEGG" id="alam:RT761_01344"/>
<dbReference type="EMBL" id="CP065383">
    <property type="protein sequence ID" value="QPM68130.1"/>
    <property type="molecule type" value="Genomic_DNA"/>
</dbReference>
<feature type="transmembrane region" description="Helical" evidence="1">
    <location>
        <begin position="17"/>
        <end position="36"/>
    </location>
</feature>
<feature type="transmembrane region" description="Helical" evidence="1">
    <location>
        <begin position="42"/>
        <end position="60"/>
    </location>
</feature>
<organism evidence="2 3">
    <name type="scientific">Atribacter laminatus</name>
    <dbReference type="NCBI Taxonomy" id="2847778"/>
    <lineage>
        <taxon>Bacteria</taxon>
        <taxon>Pseudomonadati</taxon>
        <taxon>Atribacterota</taxon>
        <taxon>Atribacteria</taxon>
        <taxon>Atribacterales</taxon>
        <taxon>Atribacteraceae</taxon>
        <taxon>Atribacter</taxon>
    </lineage>
</organism>
<accession>A0A7T1F2W4</accession>
<reference evidence="2 3" key="1">
    <citation type="journal article" date="2021" name="Nat. Commun.">
        <title>Isolation of a member of the candidate phylum Atribacteria reveals a unique cell membrane structure.</title>
        <authorList>
            <person name="Taiki K."/>
            <person name="Nobu M.K."/>
            <person name="Kusada H."/>
            <person name="Meng X.-Y."/>
            <person name="Hosoki N."/>
            <person name="Uematsu K."/>
            <person name="Yoshioka H."/>
            <person name="Kamagata Y."/>
            <person name="Tamaki H."/>
        </authorList>
    </citation>
    <scope>NUCLEOTIDE SEQUENCE [LARGE SCALE GENOMIC DNA]</scope>
    <source>
        <strain evidence="2 3">RT761</strain>
    </source>
</reference>
<dbReference type="AlphaFoldDB" id="A0A7T1F2W4"/>
<dbReference type="RefSeq" id="WP_218113289.1">
    <property type="nucleotide sequence ID" value="NZ_CP065383.1"/>
</dbReference>